<proteinExistence type="predicted"/>
<dbReference type="EMBL" id="DAANMB010000055">
    <property type="protein sequence ID" value="HAD0452490.1"/>
    <property type="molecule type" value="Genomic_DNA"/>
</dbReference>
<accession>A0A708L3N2</accession>
<evidence type="ECO:0000313" key="1">
    <source>
        <dbReference type="EMBL" id="HAD0452490.1"/>
    </source>
</evidence>
<evidence type="ECO:0008006" key="2">
    <source>
        <dbReference type="Google" id="ProtNLM"/>
    </source>
</evidence>
<reference evidence="1" key="1">
    <citation type="journal article" date="2018" name="Genome Biol.">
        <title>SKESA: strategic k-mer extension for scrupulous assemblies.</title>
        <authorList>
            <person name="Souvorov A."/>
            <person name="Agarwala R."/>
            <person name="Lipman D.J."/>
        </authorList>
    </citation>
    <scope>NUCLEOTIDE SEQUENCE</scope>
    <source>
        <strain evidence="1">SSI_AA332</strain>
    </source>
</reference>
<comment type="caution">
    <text evidence="1">The sequence shown here is derived from an EMBL/GenBank/DDBJ whole genome shotgun (WGS) entry which is preliminary data.</text>
</comment>
<organism evidence="1">
    <name type="scientific">Salmonella typhimurium</name>
    <dbReference type="NCBI Taxonomy" id="90371"/>
    <lineage>
        <taxon>Bacteria</taxon>
        <taxon>Pseudomonadati</taxon>
        <taxon>Pseudomonadota</taxon>
        <taxon>Gammaproteobacteria</taxon>
        <taxon>Enterobacterales</taxon>
        <taxon>Enterobacteriaceae</taxon>
        <taxon>Salmonella</taxon>
    </lineage>
</organism>
<reference evidence="1" key="2">
    <citation type="submission" date="2019-08" db="EMBL/GenBank/DDBJ databases">
        <authorList>
            <consortium name="NCBI Pathogen Detection Project"/>
        </authorList>
    </citation>
    <scope>NUCLEOTIDE SEQUENCE</scope>
    <source>
        <strain evidence="1">SSI_AA332</strain>
    </source>
</reference>
<dbReference type="AlphaFoldDB" id="A0A708L3N2"/>
<gene>
    <name evidence="1" type="ORF">G0N57_23070</name>
</gene>
<sequence>MNFKKYKTVSFDIFDTLVSRRIYRPRDLFSLMQSTLATEKFFISAYEIGIIDNFPEIRVQAEVSARENRVR</sequence>
<protein>
    <recommendedName>
        <fullName evidence="2">Glycosyl transferase</fullName>
    </recommendedName>
</protein>
<feature type="non-terminal residue" evidence="1">
    <location>
        <position position="71"/>
    </location>
</feature>
<name>A0A708L3N2_SALTM</name>